<proteinExistence type="predicted"/>
<dbReference type="Proteomes" id="UP000533900">
    <property type="component" value="Unassembled WGS sequence"/>
</dbReference>
<gene>
    <name evidence="1" type="ORF">H7F21_00200</name>
</gene>
<protein>
    <submittedName>
        <fullName evidence="1">Uncharacterized protein</fullName>
    </submittedName>
</protein>
<keyword evidence="2" id="KW-1185">Reference proteome</keyword>
<name>A0A842IRI8_9FLAO</name>
<dbReference type="AlphaFoldDB" id="A0A842IRI8"/>
<reference evidence="1" key="1">
    <citation type="submission" date="2020-08" db="EMBL/GenBank/DDBJ databases">
        <title>Winogradskyella ouciana sp. nov., isolated from the hadal seawater of the Mariana Trench.</title>
        <authorList>
            <person name="He X."/>
        </authorList>
    </citation>
    <scope>NUCLEOTIDE SEQUENCE [LARGE SCALE GENOMIC DNA]</scope>
    <source>
        <strain evidence="1">KCTC 52348</strain>
    </source>
</reference>
<dbReference type="RefSeq" id="WP_185787229.1">
    <property type="nucleotide sequence ID" value="NZ_CANMIT010000005.1"/>
</dbReference>
<evidence type="ECO:0000313" key="1">
    <source>
        <dbReference type="EMBL" id="MBC2843498.1"/>
    </source>
</evidence>
<sequence length="51" mass="5595">MSLKDINSFTILSKSSLKKIKAGGDPPDCDNIPREFWKMIGCGQPITPPDC</sequence>
<evidence type="ECO:0000313" key="2">
    <source>
        <dbReference type="Proteomes" id="UP000533900"/>
    </source>
</evidence>
<accession>A0A842IRI8</accession>
<organism evidence="1 2">
    <name type="scientific">Winogradskyella flava</name>
    <dbReference type="NCBI Taxonomy" id="1884876"/>
    <lineage>
        <taxon>Bacteria</taxon>
        <taxon>Pseudomonadati</taxon>
        <taxon>Bacteroidota</taxon>
        <taxon>Flavobacteriia</taxon>
        <taxon>Flavobacteriales</taxon>
        <taxon>Flavobacteriaceae</taxon>
        <taxon>Winogradskyella</taxon>
    </lineage>
</organism>
<dbReference type="EMBL" id="JACLCP010000001">
    <property type="protein sequence ID" value="MBC2843498.1"/>
    <property type="molecule type" value="Genomic_DNA"/>
</dbReference>
<comment type="caution">
    <text evidence="1">The sequence shown here is derived from an EMBL/GenBank/DDBJ whole genome shotgun (WGS) entry which is preliminary data.</text>
</comment>